<sequence length="107" mass="12371">MNLLFICSQNKLRSPTAESIFSDLPNVNVRSAGLNNNAEVPLGVDDVVWAHYIFVMEQAQIKKLRTYFKKHLKEQRVICLGIPDDYEYMEPALIKLFKQKVPQYINA</sequence>
<proteinExistence type="predicted"/>
<dbReference type="Gene3D" id="3.40.50.2300">
    <property type="match status" value="1"/>
</dbReference>
<protein>
    <recommendedName>
        <fullName evidence="2">Phosphotyrosine protein phosphatase I domain-containing protein</fullName>
    </recommendedName>
</protein>
<dbReference type="SUPFAM" id="SSF52788">
    <property type="entry name" value="Phosphotyrosine protein phosphatases I"/>
    <property type="match status" value="1"/>
</dbReference>
<name>A0A0F9PCL8_9ZZZZ</name>
<gene>
    <name evidence="1" type="ORF">LCGC14_1154770</name>
</gene>
<dbReference type="EMBL" id="LAZR01005583">
    <property type="protein sequence ID" value="KKM98750.1"/>
    <property type="molecule type" value="Genomic_DNA"/>
</dbReference>
<dbReference type="PIRSF" id="PIRSF029416">
    <property type="entry name" value="UCP029416_PTP"/>
    <property type="match status" value="1"/>
</dbReference>
<dbReference type="InterPro" id="IPR036196">
    <property type="entry name" value="Ptyr_pPase_sf"/>
</dbReference>
<organism evidence="1">
    <name type="scientific">marine sediment metagenome</name>
    <dbReference type="NCBI Taxonomy" id="412755"/>
    <lineage>
        <taxon>unclassified sequences</taxon>
        <taxon>metagenomes</taxon>
        <taxon>ecological metagenomes</taxon>
    </lineage>
</organism>
<evidence type="ECO:0000313" key="1">
    <source>
        <dbReference type="EMBL" id="KKM98750.1"/>
    </source>
</evidence>
<accession>A0A0F9PCL8</accession>
<reference evidence="1" key="1">
    <citation type="journal article" date="2015" name="Nature">
        <title>Complex archaea that bridge the gap between prokaryotes and eukaryotes.</title>
        <authorList>
            <person name="Spang A."/>
            <person name="Saw J.H."/>
            <person name="Jorgensen S.L."/>
            <person name="Zaremba-Niedzwiedzka K."/>
            <person name="Martijn J."/>
            <person name="Lind A.E."/>
            <person name="van Eijk R."/>
            <person name="Schleper C."/>
            <person name="Guy L."/>
            <person name="Ettema T.J."/>
        </authorList>
    </citation>
    <scope>NUCLEOTIDE SEQUENCE</scope>
</reference>
<dbReference type="InterPro" id="IPR016919">
    <property type="entry name" value="UCP029416_PTP"/>
</dbReference>
<evidence type="ECO:0008006" key="2">
    <source>
        <dbReference type="Google" id="ProtNLM"/>
    </source>
</evidence>
<dbReference type="AlphaFoldDB" id="A0A0F9PCL8"/>
<comment type="caution">
    <text evidence="1">The sequence shown here is derived from an EMBL/GenBank/DDBJ whole genome shotgun (WGS) entry which is preliminary data.</text>
</comment>